<dbReference type="GO" id="GO:0008270">
    <property type="term" value="F:zinc ion binding"/>
    <property type="evidence" value="ECO:0007669"/>
    <property type="project" value="InterPro"/>
</dbReference>
<gene>
    <name evidence="2" type="ORF">NAEGRDRAFT_59601</name>
</gene>
<dbReference type="InterPro" id="IPR036864">
    <property type="entry name" value="Zn2-C6_fun-type_DNA-bd_sf"/>
</dbReference>
<dbReference type="OrthoDB" id="2399539at2759"/>
<dbReference type="InParanoid" id="D2VYM0"/>
<protein>
    <submittedName>
        <fullName evidence="2">Predicted protein</fullName>
    </submittedName>
</protein>
<reference evidence="2 3" key="1">
    <citation type="journal article" date="2010" name="Cell">
        <title>The genome of Naegleria gruberi illuminates early eukaryotic versatility.</title>
        <authorList>
            <person name="Fritz-Laylin L.K."/>
            <person name="Prochnik S.E."/>
            <person name="Ginger M.L."/>
            <person name="Dacks J.B."/>
            <person name="Carpenter M.L."/>
            <person name="Field M.C."/>
            <person name="Kuo A."/>
            <person name="Paredez A."/>
            <person name="Chapman J."/>
            <person name="Pham J."/>
            <person name="Shu S."/>
            <person name="Neupane R."/>
            <person name="Cipriano M."/>
            <person name="Mancuso J."/>
            <person name="Tu H."/>
            <person name="Salamov A."/>
            <person name="Lindquist E."/>
            <person name="Shapiro H."/>
            <person name="Lucas S."/>
            <person name="Grigoriev I.V."/>
            <person name="Cande W.Z."/>
            <person name="Fulton C."/>
            <person name="Rokhsar D.S."/>
            <person name="Dawson S.C."/>
        </authorList>
    </citation>
    <scope>NUCLEOTIDE SEQUENCE [LARGE SCALE GENOMIC DNA]</scope>
    <source>
        <strain evidence="2 3">NEG-M</strain>
    </source>
</reference>
<evidence type="ECO:0000313" key="2">
    <source>
        <dbReference type="EMBL" id="EFC38080.1"/>
    </source>
</evidence>
<dbReference type="KEGG" id="ngr:NAEGRDRAFT_59601"/>
<dbReference type="Proteomes" id="UP000006671">
    <property type="component" value="Unassembled WGS sequence"/>
</dbReference>
<dbReference type="EMBL" id="GG738911">
    <property type="protein sequence ID" value="EFC38080.1"/>
    <property type="molecule type" value="Genomic_DNA"/>
</dbReference>
<accession>D2VYM0</accession>
<dbReference type="InterPro" id="IPR001138">
    <property type="entry name" value="Zn2Cys6_DnaBD"/>
</dbReference>
<feature type="region of interest" description="Disordered" evidence="1">
    <location>
        <begin position="57"/>
        <end position="81"/>
    </location>
</feature>
<keyword evidence="3" id="KW-1185">Reference proteome</keyword>
<dbReference type="GO" id="GO:0000981">
    <property type="term" value="F:DNA-binding transcription factor activity, RNA polymerase II-specific"/>
    <property type="evidence" value="ECO:0007669"/>
    <property type="project" value="InterPro"/>
</dbReference>
<evidence type="ECO:0000256" key="1">
    <source>
        <dbReference type="SAM" id="MobiDB-lite"/>
    </source>
</evidence>
<dbReference type="RefSeq" id="XP_002670824.1">
    <property type="nucleotide sequence ID" value="XM_002670778.1"/>
</dbReference>
<dbReference type="VEuPathDB" id="AmoebaDB:NAEGRDRAFT_59601"/>
<sequence>MFNDNNNNHLESSSFEAAAVEFSPSLGFPPSLLSLLSSSMSNPMAEEDVLQLFAQSEDVTSETTSSEENFGQSYEEKPEEKDEDLHPIACIRCRKMHKFCSRHKTGCERCKAKGIVCEFRESKRVRGSSDNLEDKKRKKPNSPSETESGQSDESELFVAPDASLTKSFPKHFSKPLAINCYYWMICDINVIVEKKEMEKYILHNFGTDTITKKEMEAFFYSAKALVEQFVGLCDIAEESAQKSKKKLALLIDQEPTHLIASTYYNLALYEIGTGRKISSYYLHCAKFRYMNKTALEVSNMNDCEIMLQRSIGFLEHLVIDEQDVTQMTKSFPALFQHASGQSLPDSIALSLQEEVTQENCFNFIKLGEEMAKLIITSTKNRACKQKTEKQMVTYDKALNFLQNIFCYGVRIGILVKARCNINMIEESSLKITYLTMNEFFGVASVFMIPFFALAARVHLQIVKSIEDGTRNNFEMGIGPDDKPVQIDYYDILAKDYRALNVLGRRFKRIQVCNQKLLSTIAEILNNRNKNDANVSNHLQEFLDSTVWK</sequence>
<name>D2VYM0_NAEGR</name>
<dbReference type="CDD" id="cd00067">
    <property type="entry name" value="GAL4"/>
    <property type="match status" value="1"/>
</dbReference>
<dbReference type="GeneID" id="8857975"/>
<evidence type="ECO:0000313" key="3">
    <source>
        <dbReference type="Proteomes" id="UP000006671"/>
    </source>
</evidence>
<dbReference type="AlphaFoldDB" id="D2VYM0"/>
<organism evidence="3">
    <name type="scientific">Naegleria gruberi</name>
    <name type="common">Amoeba</name>
    <dbReference type="NCBI Taxonomy" id="5762"/>
    <lineage>
        <taxon>Eukaryota</taxon>
        <taxon>Discoba</taxon>
        <taxon>Heterolobosea</taxon>
        <taxon>Tetramitia</taxon>
        <taxon>Eutetramitia</taxon>
        <taxon>Vahlkampfiidae</taxon>
        <taxon>Naegleria</taxon>
    </lineage>
</organism>
<proteinExistence type="predicted"/>
<dbReference type="SUPFAM" id="SSF57701">
    <property type="entry name" value="Zn2/Cys6 DNA-binding domain"/>
    <property type="match status" value="1"/>
</dbReference>
<feature type="region of interest" description="Disordered" evidence="1">
    <location>
        <begin position="128"/>
        <end position="155"/>
    </location>
</feature>